<keyword evidence="6" id="KW-0732">Signal</keyword>
<dbReference type="PATRIC" id="fig|1449976.3.peg.5955"/>
<dbReference type="GO" id="GO:0008081">
    <property type="term" value="F:phosphoric diester hydrolase activity"/>
    <property type="evidence" value="ECO:0007669"/>
    <property type="project" value="InterPro"/>
</dbReference>
<dbReference type="Gene3D" id="3.20.20.190">
    <property type="entry name" value="Phosphatidylinositol (PI) phosphodiesterase"/>
    <property type="match status" value="1"/>
</dbReference>
<name>W5WDN8_9PSEU</name>
<protein>
    <recommendedName>
        <fullName evidence="3">1-phosphatidylinositol phosphodiesterase</fullName>
        <ecNumber evidence="2">4.6.1.13</ecNumber>
    </recommendedName>
    <alternativeName>
        <fullName evidence="4">Phosphatidylinositol diacylglycerol-lyase</fullName>
    </alternativeName>
    <alternativeName>
        <fullName evidence="5">Phosphatidylinositol-specific phospholipase C</fullName>
    </alternativeName>
</protein>
<dbReference type="HOGENOM" id="CLU_583482_0_0_11"/>
<dbReference type="RefSeq" id="WP_025359216.1">
    <property type="nucleotide sequence ID" value="NZ_CP007155.1"/>
</dbReference>
<feature type="signal peptide" evidence="6">
    <location>
        <begin position="1"/>
        <end position="21"/>
    </location>
</feature>
<comment type="catalytic activity">
    <reaction evidence="1">
        <text>a 1,2-diacyl-sn-glycero-3-phospho-(1D-myo-inositol) = 1D-myo-inositol 1,2-cyclic phosphate + a 1,2-diacyl-sn-glycerol</text>
        <dbReference type="Rhea" id="RHEA:17093"/>
        <dbReference type="ChEBI" id="CHEBI:17815"/>
        <dbReference type="ChEBI" id="CHEBI:57880"/>
        <dbReference type="ChEBI" id="CHEBI:58484"/>
        <dbReference type="EC" id="4.6.1.13"/>
    </reaction>
</comment>
<feature type="chain" id="PRO_5004873066" description="1-phosphatidylinositol phosphodiesterase" evidence="6">
    <location>
        <begin position="22"/>
        <end position="470"/>
    </location>
</feature>
<dbReference type="Pfam" id="PF00388">
    <property type="entry name" value="PI-PLC-X"/>
    <property type="match status" value="1"/>
</dbReference>
<proteinExistence type="predicted"/>
<evidence type="ECO:0000256" key="2">
    <source>
        <dbReference type="ARBA" id="ARBA00012581"/>
    </source>
</evidence>
<evidence type="ECO:0000256" key="4">
    <source>
        <dbReference type="ARBA" id="ARBA00030474"/>
    </source>
</evidence>
<keyword evidence="9" id="KW-1185">Reference proteome</keyword>
<dbReference type="PROSITE" id="PS50007">
    <property type="entry name" value="PIPLC_X_DOMAIN"/>
    <property type="match status" value="1"/>
</dbReference>
<gene>
    <name evidence="8" type="ORF">KALB_5932</name>
</gene>
<evidence type="ECO:0000256" key="6">
    <source>
        <dbReference type="SAM" id="SignalP"/>
    </source>
</evidence>
<dbReference type="InterPro" id="IPR017946">
    <property type="entry name" value="PLC-like_Pdiesterase_TIM-brl"/>
</dbReference>
<evidence type="ECO:0000313" key="8">
    <source>
        <dbReference type="EMBL" id="AHH99293.1"/>
    </source>
</evidence>
<reference evidence="8 9" key="1">
    <citation type="journal article" date="2014" name="BMC Genomics">
        <title>Complete genome sequence of producer of the glycopeptide antibiotic Aculeximycin Kutzneria albida DSM 43870T, a representative of minor genus of Pseudonocardiaceae.</title>
        <authorList>
            <person name="Rebets Y."/>
            <person name="Tokovenko B."/>
            <person name="Lushchyk I."/>
            <person name="Ruckert C."/>
            <person name="Zaburannyi N."/>
            <person name="Bechthold A."/>
            <person name="Kalinowski J."/>
            <person name="Luzhetskyy A."/>
        </authorList>
    </citation>
    <scope>NUCLEOTIDE SEQUENCE [LARGE SCALE GENOMIC DNA]</scope>
    <source>
        <strain evidence="8">DSM 43870</strain>
    </source>
</reference>
<dbReference type="KEGG" id="kal:KALB_5932"/>
<evidence type="ECO:0000256" key="5">
    <source>
        <dbReference type="ARBA" id="ARBA00030782"/>
    </source>
</evidence>
<dbReference type="GO" id="GO:0004436">
    <property type="term" value="F:phosphatidylinositol diacylglycerol-lyase activity"/>
    <property type="evidence" value="ECO:0007669"/>
    <property type="project" value="UniProtKB-EC"/>
</dbReference>
<dbReference type="OrthoDB" id="195526at2"/>
<organism evidence="8 9">
    <name type="scientific">Kutzneria albida DSM 43870</name>
    <dbReference type="NCBI Taxonomy" id="1449976"/>
    <lineage>
        <taxon>Bacteria</taxon>
        <taxon>Bacillati</taxon>
        <taxon>Actinomycetota</taxon>
        <taxon>Actinomycetes</taxon>
        <taxon>Pseudonocardiales</taxon>
        <taxon>Pseudonocardiaceae</taxon>
        <taxon>Kutzneria</taxon>
    </lineage>
</organism>
<dbReference type="eggNOG" id="COG3209">
    <property type="taxonomic scope" value="Bacteria"/>
</dbReference>
<sequence length="470" mass="49836">MHRVVSGLLALALTTSGAAAAATPVEVTPFASAVFRATHNSYSGNVDGTKGSITQQLDAGVRFIELDIYTSDFGTLHDYAIGHSGPGDAVDHAGNPASNALRDWLRVINDWSAAHPSHAPLTVMLDLKNDLTSAGSPADGNATALNQELRAVFGSRLLLAKDNAALPTVESARGRVLALLSGDRTSRLGYRHDSGRHPAVAINSHGQVVEVHDSGGGDLWLWTGTYGSDGRITWNRHERYDTGTTPAVALNDQGLLVEVHKSETADTLWYHVGRLGADGAITWSASRKYDSGVQPTVRFTSPGGSALREVHRSQSGSQNWEWKGALDAGALSVSWTGNARTSDALPATNVSASGSAKVTVSTGSDGASPADTLRASTDRAAAENIRYEQLAFVEYQPDDGTELQRTALFYGAPSSNTSFITEARKAGHVVRGWDFDDPGRATTPLANYPATNHPDAAWYVKLMADAHAVR</sequence>
<dbReference type="GO" id="GO:0006629">
    <property type="term" value="P:lipid metabolic process"/>
    <property type="evidence" value="ECO:0007669"/>
    <property type="project" value="InterPro"/>
</dbReference>
<dbReference type="InterPro" id="IPR000909">
    <property type="entry name" value="PLipase_C_PInositol-sp_X_dom"/>
</dbReference>
<dbReference type="SUPFAM" id="SSF51695">
    <property type="entry name" value="PLC-like phosphodiesterases"/>
    <property type="match status" value="1"/>
</dbReference>
<dbReference type="AlphaFoldDB" id="W5WDN8"/>
<dbReference type="STRING" id="1449976.KALB_5932"/>
<evidence type="ECO:0000259" key="7">
    <source>
        <dbReference type="Pfam" id="PF00388"/>
    </source>
</evidence>
<evidence type="ECO:0000256" key="1">
    <source>
        <dbReference type="ARBA" id="ARBA00001316"/>
    </source>
</evidence>
<evidence type="ECO:0000256" key="3">
    <source>
        <dbReference type="ARBA" id="ARBA00019758"/>
    </source>
</evidence>
<dbReference type="EC" id="4.6.1.13" evidence="2"/>
<evidence type="ECO:0000313" key="9">
    <source>
        <dbReference type="Proteomes" id="UP000019225"/>
    </source>
</evidence>
<feature type="domain" description="Phosphatidylinositol-specific phospholipase C X" evidence="7">
    <location>
        <begin position="39"/>
        <end position="177"/>
    </location>
</feature>
<dbReference type="EMBL" id="CP007155">
    <property type="protein sequence ID" value="AHH99293.1"/>
    <property type="molecule type" value="Genomic_DNA"/>
</dbReference>
<dbReference type="Proteomes" id="UP000019225">
    <property type="component" value="Chromosome"/>
</dbReference>
<accession>W5WDN8</accession>